<dbReference type="Proteomes" id="UP000075737">
    <property type="component" value="Unassembled WGS sequence"/>
</dbReference>
<name>A0A162MBX7_9FIRM</name>
<dbReference type="EMBL" id="LOHZ01000037">
    <property type="protein sequence ID" value="KYO65186.1"/>
    <property type="molecule type" value="Genomic_DNA"/>
</dbReference>
<dbReference type="STRING" id="520767.ATZ99_17760"/>
<dbReference type="OrthoDB" id="9793184at2"/>
<organism evidence="2 3">
    <name type="scientific">Thermovenabulum gondwanense</name>
    <dbReference type="NCBI Taxonomy" id="520767"/>
    <lineage>
        <taxon>Bacteria</taxon>
        <taxon>Bacillati</taxon>
        <taxon>Bacillota</taxon>
        <taxon>Clostridia</taxon>
        <taxon>Thermosediminibacterales</taxon>
        <taxon>Thermosediminibacteraceae</taxon>
        <taxon>Thermovenabulum</taxon>
    </lineage>
</organism>
<evidence type="ECO:0000313" key="2">
    <source>
        <dbReference type="EMBL" id="KYO65186.1"/>
    </source>
</evidence>
<dbReference type="CDD" id="cd02230">
    <property type="entry name" value="cupin_HP0902-like"/>
    <property type="match status" value="1"/>
</dbReference>
<sequence>MEVKKQLIKNINKSEIYNLKELVDYREGIIESRTLSQGKNLSITLFAFDKNEEISAHSSPGEAFVYIIDGEAEIIIGEKKFCLKEGQTIIMPAGIPHALFAVERFKMLLIVVFEN</sequence>
<dbReference type="InterPro" id="IPR014710">
    <property type="entry name" value="RmlC-like_jellyroll"/>
</dbReference>
<accession>A0A162MBX7</accession>
<dbReference type="InterPro" id="IPR011051">
    <property type="entry name" value="RmlC_Cupin_sf"/>
</dbReference>
<dbReference type="AlphaFoldDB" id="A0A162MBX7"/>
<proteinExistence type="predicted"/>
<dbReference type="Pfam" id="PF07883">
    <property type="entry name" value="Cupin_2"/>
    <property type="match status" value="1"/>
</dbReference>
<evidence type="ECO:0000259" key="1">
    <source>
        <dbReference type="Pfam" id="PF07883"/>
    </source>
</evidence>
<dbReference type="InterPro" id="IPR013096">
    <property type="entry name" value="Cupin_2"/>
</dbReference>
<keyword evidence="3" id="KW-1185">Reference proteome</keyword>
<gene>
    <name evidence="2" type="ORF">ATZ99_17760</name>
</gene>
<dbReference type="PANTHER" id="PTHR37694">
    <property type="entry name" value="SLR8022 PROTEIN"/>
    <property type="match status" value="1"/>
</dbReference>
<protein>
    <recommendedName>
        <fullName evidence="1">Cupin type-2 domain-containing protein</fullName>
    </recommendedName>
</protein>
<reference evidence="2 3" key="1">
    <citation type="submission" date="2015-12" db="EMBL/GenBank/DDBJ databases">
        <title>Draft genome of Thermovenabulum gondwanense isolated from a red thermophilic microbial mat colonisisng an outflow channel of a bore well.</title>
        <authorList>
            <person name="Patel B.K."/>
        </authorList>
    </citation>
    <scope>NUCLEOTIDE SEQUENCE [LARGE SCALE GENOMIC DNA]</scope>
    <source>
        <strain evidence="2 3">R270</strain>
    </source>
</reference>
<comment type="caution">
    <text evidence="2">The sequence shown here is derived from an EMBL/GenBank/DDBJ whole genome shotgun (WGS) entry which is preliminary data.</text>
</comment>
<feature type="domain" description="Cupin type-2" evidence="1">
    <location>
        <begin position="45"/>
        <end position="112"/>
    </location>
</feature>
<dbReference type="SUPFAM" id="SSF51182">
    <property type="entry name" value="RmlC-like cupins"/>
    <property type="match status" value="1"/>
</dbReference>
<evidence type="ECO:0000313" key="3">
    <source>
        <dbReference type="Proteomes" id="UP000075737"/>
    </source>
</evidence>
<dbReference type="PANTHER" id="PTHR37694:SF1">
    <property type="entry name" value="SLR8022 PROTEIN"/>
    <property type="match status" value="1"/>
</dbReference>
<dbReference type="Gene3D" id="2.60.120.10">
    <property type="entry name" value="Jelly Rolls"/>
    <property type="match status" value="1"/>
</dbReference>
<dbReference type="RefSeq" id="WP_068748888.1">
    <property type="nucleotide sequence ID" value="NZ_LOHZ01000037.1"/>
</dbReference>